<evidence type="ECO:0000313" key="1">
    <source>
        <dbReference type="EMBL" id="ESQ33167.1"/>
    </source>
</evidence>
<evidence type="ECO:0000313" key="2">
    <source>
        <dbReference type="Proteomes" id="UP000030689"/>
    </source>
</evidence>
<accession>V4KT22</accession>
<proteinExistence type="predicted"/>
<sequence length="61" mass="6735">MKHKRKLHHMKQNNSTLLVSSQAPVATISKVSGLGPTIQSLEKPSNKTGKTNIQSFLNCYL</sequence>
<dbReference type="Gramene" id="ESQ33167">
    <property type="protein sequence ID" value="ESQ33167"/>
    <property type="gene ID" value="EUTSA_v10005248mg"/>
</dbReference>
<dbReference type="AlphaFoldDB" id="V4KT22"/>
<protein>
    <submittedName>
        <fullName evidence="1">Uncharacterized protein</fullName>
    </submittedName>
</protein>
<keyword evidence="2" id="KW-1185">Reference proteome</keyword>
<reference evidence="1 2" key="1">
    <citation type="journal article" date="2013" name="Front. Plant Sci.">
        <title>The Reference Genome of the Halophytic Plant Eutrema salsugineum.</title>
        <authorList>
            <person name="Yang R."/>
            <person name="Jarvis D.E."/>
            <person name="Chen H."/>
            <person name="Beilstein M.A."/>
            <person name="Grimwood J."/>
            <person name="Jenkins J."/>
            <person name="Shu S."/>
            <person name="Prochnik S."/>
            <person name="Xin M."/>
            <person name="Ma C."/>
            <person name="Schmutz J."/>
            <person name="Wing R.A."/>
            <person name="Mitchell-Olds T."/>
            <person name="Schumaker K.S."/>
            <person name="Wang X."/>
        </authorList>
    </citation>
    <scope>NUCLEOTIDE SEQUENCE [LARGE SCALE GENOMIC DNA]</scope>
</reference>
<dbReference type="EMBL" id="KI517748">
    <property type="protein sequence ID" value="ESQ33167.1"/>
    <property type="molecule type" value="Genomic_DNA"/>
</dbReference>
<organism evidence="1 2">
    <name type="scientific">Eutrema salsugineum</name>
    <name type="common">Saltwater cress</name>
    <name type="synonym">Sisymbrium salsugineum</name>
    <dbReference type="NCBI Taxonomy" id="72664"/>
    <lineage>
        <taxon>Eukaryota</taxon>
        <taxon>Viridiplantae</taxon>
        <taxon>Streptophyta</taxon>
        <taxon>Embryophyta</taxon>
        <taxon>Tracheophyta</taxon>
        <taxon>Spermatophyta</taxon>
        <taxon>Magnoliopsida</taxon>
        <taxon>eudicotyledons</taxon>
        <taxon>Gunneridae</taxon>
        <taxon>Pentapetalae</taxon>
        <taxon>rosids</taxon>
        <taxon>malvids</taxon>
        <taxon>Brassicales</taxon>
        <taxon>Brassicaceae</taxon>
        <taxon>Eutremeae</taxon>
        <taxon>Eutrema</taxon>
    </lineage>
</organism>
<dbReference type="Gramene" id="ESQ33166">
    <property type="protein sequence ID" value="ESQ33166"/>
    <property type="gene ID" value="EUTSA_v10005248mg"/>
</dbReference>
<name>V4KT22_EUTSA</name>
<dbReference type="EMBL" id="KI517748">
    <property type="protein sequence ID" value="ESQ33166.1"/>
    <property type="molecule type" value="Genomic_DNA"/>
</dbReference>
<dbReference type="Proteomes" id="UP000030689">
    <property type="component" value="Unassembled WGS sequence"/>
</dbReference>
<dbReference type="KEGG" id="eus:EUTSA_v10005248mg"/>
<gene>
    <name evidence="1" type="ORF">EUTSA_v10005248mg</name>
</gene>